<dbReference type="STRING" id="77586.A0A0D9W1K6"/>
<dbReference type="Gene3D" id="1.10.10.60">
    <property type="entry name" value="Homeodomain-like"/>
    <property type="match status" value="1"/>
</dbReference>
<dbReference type="PROSITE" id="PS51293">
    <property type="entry name" value="SANT"/>
    <property type="match status" value="1"/>
</dbReference>
<accession>A0A0D9W1K6</accession>
<protein>
    <submittedName>
        <fullName evidence="8">Uncharacterized protein</fullName>
    </submittedName>
</protein>
<dbReference type="GO" id="GO:0003700">
    <property type="term" value="F:DNA-binding transcription factor activity"/>
    <property type="evidence" value="ECO:0007669"/>
    <property type="project" value="InterPro"/>
</dbReference>
<dbReference type="InterPro" id="IPR009057">
    <property type="entry name" value="Homeodomain-like_sf"/>
</dbReference>
<dbReference type="InterPro" id="IPR044636">
    <property type="entry name" value="RADIALIS-like"/>
</dbReference>
<evidence type="ECO:0000256" key="2">
    <source>
        <dbReference type="ARBA" id="ARBA00023015"/>
    </source>
</evidence>
<feature type="compositionally biased region" description="Low complexity" evidence="5">
    <location>
        <begin position="64"/>
        <end position="81"/>
    </location>
</feature>
<dbReference type="PANTHER" id="PTHR43952">
    <property type="entry name" value="MYB FAMILY TRANSCRIPTION FACTOR-RELATED"/>
    <property type="match status" value="1"/>
</dbReference>
<dbReference type="CDD" id="cd00167">
    <property type="entry name" value="SANT"/>
    <property type="match status" value="1"/>
</dbReference>
<keyword evidence="3" id="KW-0804">Transcription</keyword>
<proteinExistence type="predicted"/>
<dbReference type="Pfam" id="PF00249">
    <property type="entry name" value="Myb_DNA-binding"/>
    <property type="match status" value="1"/>
</dbReference>
<dbReference type="InterPro" id="IPR001005">
    <property type="entry name" value="SANT/Myb"/>
</dbReference>
<keyword evidence="2" id="KW-0805">Transcription regulation</keyword>
<evidence type="ECO:0000256" key="1">
    <source>
        <dbReference type="ARBA" id="ARBA00004123"/>
    </source>
</evidence>
<comment type="subcellular location">
    <subcellularLocation>
        <location evidence="1">Nucleus</location>
    </subcellularLocation>
</comment>
<feature type="domain" description="Myb-like" evidence="6">
    <location>
        <begin position="1"/>
        <end position="50"/>
    </location>
</feature>
<reference evidence="8" key="3">
    <citation type="submission" date="2015-04" db="UniProtKB">
        <authorList>
            <consortium name="EnsemblPlants"/>
        </authorList>
    </citation>
    <scope>IDENTIFICATION</scope>
</reference>
<dbReference type="GO" id="GO:0005634">
    <property type="term" value="C:nucleus"/>
    <property type="evidence" value="ECO:0007669"/>
    <property type="project" value="UniProtKB-SubCell"/>
</dbReference>
<keyword evidence="9" id="KW-1185">Reference proteome</keyword>
<evidence type="ECO:0000256" key="5">
    <source>
        <dbReference type="SAM" id="MobiDB-lite"/>
    </source>
</evidence>
<evidence type="ECO:0000259" key="6">
    <source>
        <dbReference type="PROSITE" id="PS50090"/>
    </source>
</evidence>
<dbReference type="eggNOG" id="KOG0724">
    <property type="taxonomic scope" value="Eukaryota"/>
</dbReference>
<organism evidence="8 9">
    <name type="scientific">Leersia perrieri</name>
    <dbReference type="NCBI Taxonomy" id="77586"/>
    <lineage>
        <taxon>Eukaryota</taxon>
        <taxon>Viridiplantae</taxon>
        <taxon>Streptophyta</taxon>
        <taxon>Embryophyta</taxon>
        <taxon>Tracheophyta</taxon>
        <taxon>Spermatophyta</taxon>
        <taxon>Magnoliopsida</taxon>
        <taxon>Liliopsida</taxon>
        <taxon>Poales</taxon>
        <taxon>Poaceae</taxon>
        <taxon>BOP clade</taxon>
        <taxon>Oryzoideae</taxon>
        <taxon>Oryzeae</taxon>
        <taxon>Oryzinae</taxon>
        <taxon>Leersia</taxon>
    </lineage>
</organism>
<name>A0A0D9W1K6_9ORYZ</name>
<dbReference type="InterPro" id="IPR017884">
    <property type="entry name" value="SANT_dom"/>
</dbReference>
<dbReference type="HOGENOM" id="CLU_137624_2_2_1"/>
<dbReference type="FunFam" id="1.10.10.60:FF:000154">
    <property type="entry name" value="Transcription factor SRM1"/>
    <property type="match status" value="1"/>
</dbReference>
<dbReference type="SUPFAM" id="SSF46689">
    <property type="entry name" value="Homeodomain-like"/>
    <property type="match status" value="1"/>
</dbReference>
<evidence type="ECO:0000259" key="7">
    <source>
        <dbReference type="PROSITE" id="PS51293"/>
    </source>
</evidence>
<dbReference type="Gramene" id="LPERR03G35460.1">
    <property type="protein sequence ID" value="LPERR03G35460.1"/>
    <property type="gene ID" value="LPERR03G35460"/>
</dbReference>
<dbReference type="SMART" id="SM00717">
    <property type="entry name" value="SANT"/>
    <property type="match status" value="1"/>
</dbReference>
<dbReference type="EnsemblPlants" id="LPERR03G35460.1">
    <property type="protein sequence ID" value="LPERR03G35460.1"/>
    <property type="gene ID" value="LPERR03G35460"/>
</dbReference>
<keyword evidence="4" id="KW-0539">Nucleus</keyword>
<reference evidence="9" key="2">
    <citation type="submission" date="2013-12" db="EMBL/GenBank/DDBJ databases">
        <authorList>
            <person name="Yu Y."/>
            <person name="Lee S."/>
            <person name="de Baynast K."/>
            <person name="Wissotski M."/>
            <person name="Liu L."/>
            <person name="Talag J."/>
            <person name="Goicoechea J."/>
            <person name="Angelova A."/>
            <person name="Jetty R."/>
            <person name="Kudrna D."/>
            <person name="Golser W."/>
            <person name="Rivera L."/>
            <person name="Zhang J."/>
            <person name="Wing R."/>
        </authorList>
    </citation>
    <scope>NUCLEOTIDE SEQUENCE</scope>
</reference>
<evidence type="ECO:0000313" key="8">
    <source>
        <dbReference type="EnsemblPlants" id="LPERR03G35460.1"/>
    </source>
</evidence>
<dbReference type="PANTHER" id="PTHR43952:SF17">
    <property type="entry name" value="PROTEIN RADIALIS-LIKE 3"/>
    <property type="match status" value="1"/>
</dbReference>
<dbReference type="AlphaFoldDB" id="A0A0D9W1K6"/>
<sequence>MASWSASENARFENALATYDIDTPRRWELVAAAVGGKTADDVRRHYDKLYVDVAHIEADGNHAAGHPNGAAANNVNGAANNLTGRGN</sequence>
<feature type="domain" description="SANT" evidence="7">
    <location>
        <begin position="1"/>
        <end position="54"/>
    </location>
</feature>
<evidence type="ECO:0000256" key="4">
    <source>
        <dbReference type="ARBA" id="ARBA00023242"/>
    </source>
</evidence>
<evidence type="ECO:0000256" key="3">
    <source>
        <dbReference type="ARBA" id="ARBA00023163"/>
    </source>
</evidence>
<reference evidence="8 9" key="1">
    <citation type="submission" date="2012-08" db="EMBL/GenBank/DDBJ databases">
        <title>Oryza genome evolution.</title>
        <authorList>
            <person name="Wing R.A."/>
        </authorList>
    </citation>
    <scope>NUCLEOTIDE SEQUENCE</scope>
</reference>
<dbReference type="Proteomes" id="UP000032180">
    <property type="component" value="Chromosome 3"/>
</dbReference>
<dbReference type="PROSITE" id="PS50090">
    <property type="entry name" value="MYB_LIKE"/>
    <property type="match status" value="1"/>
</dbReference>
<evidence type="ECO:0000313" key="9">
    <source>
        <dbReference type="Proteomes" id="UP000032180"/>
    </source>
</evidence>
<feature type="region of interest" description="Disordered" evidence="5">
    <location>
        <begin position="64"/>
        <end position="87"/>
    </location>
</feature>